<dbReference type="Pfam" id="PF18962">
    <property type="entry name" value="Por_Secre_tail"/>
    <property type="match status" value="1"/>
</dbReference>
<dbReference type="SMART" id="SM00060">
    <property type="entry name" value="FN3"/>
    <property type="match status" value="5"/>
</dbReference>
<dbReference type="CDD" id="cd00063">
    <property type="entry name" value="FN3"/>
    <property type="match status" value="3"/>
</dbReference>
<dbReference type="InterPro" id="IPR036116">
    <property type="entry name" value="FN3_sf"/>
</dbReference>
<dbReference type="InterPro" id="IPR013783">
    <property type="entry name" value="Ig-like_fold"/>
</dbReference>
<evidence type="ECO:0000259" key="3">
    <source>
        <dbReference type="PROSITE" id="PS50853"/>
    </source>
</evidence>
<evidence type="ECO:0000256" key="1">
    <source>
        <dbReference type="ARBA" id="ARBA00022737"/>
    </source>
</evidence>
<evidence type="ECO:0000256" key="2">
    <source>
        <dbReference type="SAM" id="SignalP"/>
    </source>
</evidence>
<dbReference type="InterPro" id="IPR056600">
    <property type="entry name" value="GBD_T9SS_assoc"/>
</dbReference>
<dbReference type="NCBIfam" id="TIGR04183">
    <property type="entry name" value="Por_Secre_tail"/>
    <property type="match status" value="1"/>
</dbReference>
<feature type="chain" id="PRO_5018741915" evidence="2">
    <location>
        <begin position="40"/>
        <end position="1198"/>
    </location>
</feature>
<gene>
    <name evidence="4" type="ORF">EI290_00280</name>
</gene>
<accession>A0A3R9PFW1</accession>
<dbReference type="AlphaFoldDB" id="A0A3R9PFW1"/>
<evidence type="ECO:0000313" key="5">
    <source>
        <dbReference type="Proteomes" id="UP000280066"/>
    </source>
</evidence>
<dbReference type="PANTHER" id="PTHR46708">
    <property type="entry name" value="TENASCIN"/>
    <property type="match status" value="1"/>
</dbReference>
<reference evidence="4 5" key="1">
    <citation type="submission" date="2018-12" db="EMBL/GenBank/DDBJ databases">
        <authorList>
            <person name="Feng G."/>
            <person name="Zhu H."/>
        </authorList>
    </citation>
    <scope>NUCLEOTIDE SEQUENCE [LARGE SCALE GENOMIC DNA]</scope>
    <source>
        <strain evidence="4 5">9PBR-2</strain>
    </source>
</reference>
<feature type="domain" description="Fibronectin type-III" evidence="3">
    <location>
        <begin position="260"/>
        <end position="351"/>
    </location>
</feature>
<feature type="signal peptide" evidence="2">
    <location>
        <begin position="1"/>
        <end position="39"/>
    </location>
</feature>
<dbReference type="EMBL" id="RWIS01000001">
    <property type="protein sequence ID" value="RSK37140.1"/>
    <property type="molecule type" value="Genomic_DNA"/>
</dbReference>
<dbReference type="SUPFAM" id="SSF49265">
    <property type="entry name" value="Fibronectin type III"/>
    <property type="match status" value="2"/>
</dbReference>
<dbReference type="PROSITE" id="PS50853">
    <property type="entry name" value="FN3"/>
    <property type="match status" value="3"/>
</dbReference>
<evidence type="ECO:0000313" key="4">
    <source>
        <dbReference type="EMBL" id="RSK37140.1"/>
    </source>
</evidence>
<dbReference type="PANTHER" id="PTHR46708:SF2">
    <property type="entry name" value="FIBRONECTIN TYPE-III DOMAIN-CONTAINING PROTEIN"/>
    <property type="match status" value="1"/>
</dbReference>
<dbReference type="InterPro" id="IPR050991">
    <property type="entry name" value="ECM_Regulatory_Proteins"/>
</dbReference>
<dbReference type="Gene3D" id="2.60.40.10">
    <property type="entry name" value="Immunoglobulins"/>
    <property type="match status" value="3"/>
</dbReference>
<dbReference type="InterPro" id="IPR003961">
    <property type="entry name" value="FN3_dom"/>
</dbReference>
<protein>
    <submittedName>
        <fullName evidence="4">T9SS C-terminal target domain-containing protein</fullName>
    </submittedName>
</protein>
<keyword evidence="2" id="KW-0732">Signal</keyword>
<organism evidence="4 5">
    <name type="scientific">Hymenobacter metallilatus</name>
    <dbReference type="NCBI Taxonomy" id="2493666"/>
    <lineage>
        <taxon>Bacteria</taxon>
        <taxon>Pseudomonadati</taxon>
        <taxon>Bacteroidota</taxon>
        <taxon>Cytophagia</taxon>
        <taxon>Cytophagales</taxon>
        <taxon>Hymenobacteraceae</taxon>
        <taxon>Hymenobacter</taxon>
    </lineage>
</organism>
<proteinExistence type="predicted"/>
<comment type="caution">
    <text evidence="4">The sequence shown here is derived from an EMBL/GenBank/DDBJ whole genome shotgun (WGS) entry which is preliminary data.</text>
</comment>
<dbReference type="Pfam" id="PF23759">
    <property type="entry name" value="GBD_T9SS_assoc"/>
    <property type="match status" value="2"/>
</dbReference>
<feature type="domain" description="Fibronectin type-III" evidence="3">
    <location>
        <begin position="871"/>
        <end position="963"/>
    </location>
</feature>
<feature type="domain" description="Fibronectin type-III" evidence="3">
    <location>
        <begin position="635"/>
        <end position="726"/>
    </location>
</feature>
<sequence length="1198" mass="121913">MMTKPLPSSSFPVGLRWKSWRRLAAGLVLALGLAAPAVAQVDTYTFTPSSGTFTPLAGSTVVSGMAADTYLSPAIPLGFTFVFDGTPYTSVKAASDGYLTFSTTATSSSLTNNLATGSATNRPLVAPLWDDLDGRPTGATGTGSYLVTGTAPNRVFTFEWRNWEWNYAASSAVISFQAKLYETSNRVEFIYHPEAGGVNSGGASIGLAGIGTGAGSYLSLNGTGTAPTASSTAETTNINTKPADGQIYAFTPAPLAACPAPRNLTVANLTSTTADLSWTVAGGSGPYTIEYGPQGFTPGTGTLLPNLTTTSRSLTGLTPATAYEFYVTQNCGGTNGNSTRSGPVAFTTRGLPPANDNCANAVVLTAGAINAACTSATSGTLENALATPGLAAPVGNADDDVWYRFTATSTAHTVTLTGTGDYVQQLLSGSCSALTSITFSDPNTKTYTGLTAGTVYYLRIYSYSATAQTGTPALFTVCVTTPTPPPANDDPCGAIALPLGATCSPLSATNDLATTTTTNGYSNPGTSCGIATSPKDVWFTVTTAASGLGSTSIAMTVTGTPAGLVRLFSSPNGCSGPFTQVGCFAGTTNNTSAGQGILTGLTPGTTYYVMVAGYGSADTQGAFTICATLPPTCLAPTALRADTLTTTSAVLKWTSPSGVGPFTVEYGRQGFTLGTGTRVPNITTTRYRVTGLTPNVQYQFYVTQNCGGTSGNSNPTGPVAFTTLALPPANDDCANATAVNVEYGNCTAPTRAVNSGATTSTGAPAPTCANYQGGDVWFRVVVPASGVITLETDSVGTSPIRDTGMSVYSGACGSLTELDCDDDSSTNGLFSLVELTGRTPGEVLYVRVWEYGNDTFGAFKLCARSTSNCPVPVTPSAGSLTGTSAVLSWSVSAPTAGATFRVEYGLQGFTPGTGTVVSNISGTSTTITGLTPNATYCFYVRQDCGTSGSSTNVGPTCFTTPNPPASNDEPCNAVVLPVGTACTPLAATTVGATSTVANGYVNPGCSTSLNPRDVWFSMTTPSGTGAQTISITTTGSAAGQVRLFTAASCSTAFTAVSCNAVATGQTVGTFQVGGLQPATRYMVMVAGYGSADPVGPFTICASRVITGTRSELPGGEVSVFPNPSNTGSLTLRMSGVTQATAVQATLVNLLGQQVLTQKLAVRGGTLEQPLAVQGLAKGIYNLQVQVGEYTIVRKVVLE</sequence>
<dbReference type="Proteomes" id="UP000280066">
    <property type="component" value="Unassembled WGS sequence"/>
</dbReference>
<dbReference type="Pfam" id="PF00041">
    <property type="entry name" value="fn3"/>
    <property type="match status" value="2"/>
</dbReference>
<dbReference type="InterPro" id="IPR026444">
    <property type="entry name" value="Secre_tail"/>
</dbReference>
<dbReference type="Gene3D" id="2.60.120.380">
    <property type="match status" value="1"/>
</dbReference>
<keyword evidence="1" id="KW-0677">Repeat</keyword>
<keyword evidence="5" id="KW-1185">Reference proteome</keyword>
<name>A0A3R9PFW1_9BACT</name>
<dbReference type="OrthoDB" id="869215at2"/>